<dbReference type="AlphaFoldDB" id="A0A7X9RSZ4"/>
<dbReference type="GO" id="GO:0008360">
    <property type="term" value="P:regulation of cell shape"/>
    <property type="evidence" value="ECO:0007669"/>
    <property type="project" value="UniProtKB-UniRule"/>
</dbReference>
<feature type="domain" description="L,D-TPase catalytic" evidence="8">
    <location>
        <begin position="364"/>
        <end position="539"/>
    </location>
</feature>
<comment type="pathway">
    <text evidence="1 7">Cell wall biogenesis; peptidoglycan biosynthesis.</text>
</comment>
<keyword evidence="4 7" id="KW-0133">Cell shape</keyword>
<protein>
    <submittedName>
        <fullName evidence="9">L,D-transpeptidase family protein</fullName>
    </submittedName>
</protein>
<feature type="active site" description="Nucleophile" evidence="7">
    <location>
        <position position="515"/>
    </location>
</feature>
<evidence type="ECO:0000256" key="1">
    <source>
        <dbReference type="ARBA" id="ARBA00004752"/>
    </source>
</evidence>
<dbReference type="CDD" id="cd16913">
    <property type="entry name" value="YkuD_like"/>
    <property type="match status" value="1"/>
</dbReference>
<dbReference type="UniPathway" id="UPA00219"/>
<evidence type="ECO:0000256" key="3">
    <source>
        <dbReference type="ARBA" id="ARBA00022679"/>
    </source>
</evidence>
<evidence type="ECO:0000313" key="10">
    <source>
        <dbReference type="Proteomes" id="UP000576082"/>
    </source>
</evidence>
<dbReference type="Proteomes" id="UP000576082">
    <property type="component" value="Unassembled WGS sequence"/>
</dbReference>
<keyword evidence="6 7" id="KW-0961">Cell wall biogenesis/degradation</keyword>
<dbReference type="Pfam" id="PF03734">
    <property type="entry name" value="YkuD"/>
    <property type="match status" value="1"/>
</dbReference>
<proteinExistence type="inferred from homology"/>
<dbReference type="InterPro" id="IPR052905">
    <property type="entry name" value="LD-transpeptidase_YkuD-like"/>
</dbReference>
<evidence type="ECO:0000256" key="4">
    <source>
        <dbReference type="ARBA" id="ARBA00022960"/>
    </source>
</evidence>
<evidence type="ECO:0000313" key="9">
    <source>
        <dbReference type="EMBL" id="NME67711.1"/>
    </source>
</evidence>
<keyword evidence="3" id="KW-0808">Transferase</keyword>
<dbReference type="InterPro" id="IPR002477">
    <property type="entry name" value="Peptidoglycan-bd-like"/>
</dbReference>
<dbReference type="PROSITE" id="PS52029">
    <property type="entry name" value="LD_TPASE"/>
    <property type="match status" value="1"/>
</dbReference>
<dbReference type="InterPro" id="IPR045380">
    <property type="entry name" value="LD_TPept_scaffold_dom"/>
</dbReference>
<comment type="caution">
    <text evidence="9">The sequence shown here is derived from an EMBL/GenBank/DDBJ whole genome shotgun (WGS) entry which is preliminary data.</text>
</comment>
<dbReference type="GO" id="GO:0004180">
    <property type="term" value="F:carboxypeptidase activity"/>
    <property type="evidence" value="ECO:0007669"/>
    <property type="project" value="UniProtKB-ARBA"/>
</dbReference>
<dbReference type="InterPro" id="IPR036365">
    <property type="entry name" value="PGBD-like_sf"/>
</dbReference>
<dbReference type="InterPro" id="IPR036366">
    <property type="entry name" value="PGBDSf"/>
</dbReference>
<evidence type="ECO:0000259" key="8">
    <source>
        <dbReference type="PROSITE" id="PS52029"/>
    </source>
</evidence>
<dbReference type="Pfam" id="PF20142">
    <property type="entry name" value="Scaffold"/>
    <property type="match status" value="1"/>
</dbReference>
<comment type="similarity">
    <text evidence="2">Belongs to the YkuD family.</text>
</comment>
<dbReference type="InterPro" id="IPR005490">
    <property type="entry name" value="LD_TPept_cat_dom"/>
</dbReference>
<feature type="active site" description="Proton donor/acceptor" evidence="7">
    <location>
        <position position="496"/>
    </location>
</feature>
<dbReference type="Pfam" id="PF01471">
    <property type="entry name" value="PG_binding_1"/>
    <property type="match status" value="1"/>
</dbReference>
<evidence type="ECO:0000256" key="5">
    <source>
        <dbReference type="ARBA" id="ARBA00022984"/>
    </source>
</evidence>
<dbReference type="GO" id="GO:0071555">
    <property type="term" value="P:cell wall organization"/>
    <property type="evidence" value="ECO:0007669"/>
    <property type="project" value="UniProtKB-UniRule"/>
</dbReference>
<organism evidence="9 10">
    <name type="scientific">Flammeovirga aprica JL-4</name>
    <dbReference type="NCBI Taxonomy" id="694437"/>
    <lineage>
        <taxon>Bacteria</taxon>
        <taxon>Pseudomonadati</taxon>
        <taxon>Bacteroidota</taxon>
        <taxon>Cytophagia</taxon>
        <taxon>Cytophagales</taxon>
        <taxon>Flammeovirgaceae</taxon>
        <taxon>Flammeovirga</taxon>
    </lineage>
</organism>
<evidence type="ECO:0000256" key="6">
    <source>
        <dbReference type="ARBA" id="ARBA00023316"/>
    </source>
</evidence>
<dbReference type="RefSeq" id="WP_169656038.1">
    <property type="nucleotide sequence ID" value="NZ_JABANE010000013.1"/>
</dbReference>
<dbReference type="GO" id="GO:0009252">
    <property type="term" value="P:peptidoglycan biosynthetic process"/>
    <property type="evidence" value="ECO:0007669"/>
    <property type="project" value="UniProtKB-UniPathway"/>
</dbReference>
<dbReference type="SUPFAM" id="SSF47090">
    <property type="entry name" value="PGBD-like"/>
    <property type="match status" value="1"/>
</dbReference>
<dbReference type="PANTHER" id="PTHR41533">
    <property type="entry name" value="L,D-TRANSPEPTIDASE HI_1667-RELATED"/>
    <property type="match status" value="1"/>
</dbReference>
<dbReference type="PANTHER" id="PTHR41533:SF2">
    <property type="entry name" value="BLR7131 PROTEIN"/>
    <property type="match status" value="1"/>
</dbReference>
<keyword evidence="10" id="KW-1185">Reference proteome</keyword>
<dbReference type="Gene3D" id="1.10.101.10">
    <property type="entry name" value="PGBD-like superfamily/PGBD"/>
    <property type="match status" value="1"/>
</dbReference>
<dbReference type="InterPro" id="IPR038063">
    <property type="entry name" value="Transpep_catalytic_dom"/>
</dbReference>
<dbReference type="GO" id="GO:0016740">
    <property type="term" value="F:transferase activity"/>
    <property type="evidence" value="ECO:0007669"/>
    <property type="project" value="UniProtKB-KW"/>
</dbReference>
<name>A0A7X9RSZ4_9BACT</name>
<dbReference type="SUPFAM" id="SSF141523">
    <property type="entry name" value="L,D-transpeptidase catalytic domain-like"/>
    <property type="match status" value="1"/>
</dbReference>
<dbReference type="Gene3D" id="2.40.440.10">
    <property type="entry name" value="L,D-transpeptidase catalytic domain-like"/>
    <property type="match status" value="1"/>
</dbReference>
<gene>
    <name evidence="9" type="ORF">HHU12_07010</name>
</gene>
<sequence length="596" mass="68712">MQRQTNTLICWQKCIGSIVFFISLLFSNTLLSQQTPEIKTVLQALNSGDHPYGIKIFSDSLMPLIYDRRDYEPIWTSQKNIEDLLFLINDSYNEGLTPEHYHLKAIMDLKNKPSLTNEEKALYDVVLTDAGILLSSHMIWGKVQPETISSTWNFDTKQFSEDRIKLFLAPIEQEMIIEASASIRPNNLLYNGLKKSLKNFREIEANGGYTKLHKIESIELGDNNEYIPELRKRLAITGNLLPVDSTVLKVDTTFRSQQEGIAIINAPSNQPVIDTVTSMIPFNPAPILDSSYVTIPLLDTTSTIYNDNLRQSIIAFQKMYGLEQDGKVGKATLKALNVPISSRINTLRVNLERARWINHEDDDNFIFVNIADFTLYLHKQGKWYYQTNVVVGKPYHQTPVFKAKMSYIDINPTWSVPYSIASKEMLPKLKKDAGYLKRQNMKLYDRANNEIDPYSVDWKSIKQKSFPYYIVQGSGPGNALGYIKFIFPNKYSIYLHDTPSRYLFSRNSRAFSHGCIRVHEPLKLGEQLLKDQGYTLEKIEEIVKTHELKRVILMERPTVYLLYFTAMLGPDIAVHFYDDIYSRDKRVLKELNKSLY</sequence>
<evidence type="ECO:0000256" key="2">
    <source>
        <dbReference type="ARBA" id="ARBA00005992"/>
    </source>
</evidence>
<keyword evidence="5 7" id="KW-0573">Peptidoglycan synthesis</keyword>
<dbReference type="EMBL" id="JABANE010000013">
    <property type="protein sequence ID" value="NME67711.1"/>
    <property type="molecule type" value="Genomic_DNA"/>
</dbReference>
<reference evidence="9 10" key="1">
    <citation type="submission" date="2020-04" db="EMBL/GenBank/DDBJ databases">
        <title>Flammeovirga sp. SR4, a novel species isolated from seawater.</title>
        <authorList>
            <person name="Wang X."/>
        </authorList>
    </citation>
    <scope>NUCLEOTIDE SEQUENCE [LARGE SCALE GENOMIC DNA]</scope>
    <source>
        <strain evidence="9 10">ATCC 23126</strain>
    </source>
</reference>
<accession>A0A7X9RSZ4</accession>
<evidence type="ECO:0000256" key="7">
    <source>
        <dbReference type="PROSITE-ProRule" id="PRU01373"/>
    </source>
</evidence>